<sequence length="138" mass="15518">MSTSASSSNTPPVVSKIAVADEGRHVVCIEFKQVNYHFNCRKYMCSGCGVLRSEHHTSKAKAKVDDGTGIREEHLPPRKRLMLRYKRDQKAIAAAAGTSYMEKKREDEESEEWEINWSPGATFTKGKRAPRRKCADAS</sequence>
<organism evidence="1 2">
    <name type="scientific">Avena sativa</name>
    <name type="common">Oat</name>
    <dbReference type="NCBI Taxonomy" id="4498"/>
    <lineage>
        <taxon>Eukaryota</taxon>
        <taxon>Viridiplantae</taxon>
        <taxon>Streptophyta</taxon>
        <taxon>Embryophyta</taxon>
        <taxon>Tracheophyta</taxon>
        <taxon>Spermatophyta</taxon>
        <taxon>Magnoliopsida</taxon>
        <taxon>Liliopsida</taxon>
        <taxon>Poales</taxon>
        <taxon>Poaceae</taxon>
        <taxon>BOP clade</taxon>
        <taxon>Pooideae</taxon>
        <taxon>Poodae</taxon>
        <taxon>Poeae</taxon>
        <taxon>Poeae Chloroplast Group 1 (Aveneae type)</taxon>
        <taxon>Aveninae</taxon>
        <taxon>Avena</taxon>
    </lineage>
</organism>
<dbReference type="Proteomes" id="UP001732700">
    <property type="component" value="Chromosome 6A"/>
</dbReference>
<accession>A0ACD5YU15</accession>
<reference evidence="1" key="2">
    <citation type="submission" date="2025-09" db="UniProtKB">
        <authorList>
            <consortium name="EnsemblPlants"/>
        </authorList>
    </citation>
    <scope>IDENTIFICATION</scope>
</reference>
<keyword evidence="2" id="KW-1185">Reference proteome</keyword>
<name>A0ACD5YU15_AVESA</name>
<dbReference type="EnsemblPlants" id="AVESA.00010b.r2.6AG1041890.1">
    <property type="protein sequence ID" value="AVESA.00010b.r2.6AG1041890.1.CDS.1"/>
    <property type="gene ID" value="AVESA.00010b.r2.6AG1041890"/>
</dbReference>
<reference evidence="1" key="1">
    <citation type="submission" date="2021-05" db="EMBL/GenBank/DDBJ databases">
        <authorList>
            <person name="Scholz U."/>
            <person name="Mascher M."/>
            <person name="Fiebig A."/>
        </authorList>
    </citation>
    <scope>NUCLEOTIDE SEQUENCE [LARGE SCALE GENOMIC DNA]</scope>
</reference>
<evidence type="ECO:0000313" key="1">
    <source>
        <dbReference type="EnsemblPlants" id="AVESA.00010b.r2.6AG1041890.1.CDS.1"/>
    </source>
</evidence>
<proteinExistence type="predicted"/>
<evidence type="ECO:0000313" key="2">
    <source>
        <dbReference type="Proteomes" id="UP001732700"/>
    </source>
</evidence>
<protein>
    <submittedName>
        <fullName evidence="1">Uncharacterized protein</fullName>
    </submittedName>
</protein>